<dbReference type="HAMAP" id="MF_00182">
    <property type="entry name" value="Formyl_trans"/>
    <property type="match status" value="1"/>
</dbReference>
<dbReference type="Pfam" id="PF02911">
    <property type="entry name" value="Formyl_trans_C"/>
    <property type="match status" value="1"/>
</dbReference>
<dbReference type="Proteomes" id="UP000245876">
    <property type="component" value="Unassembled WGS sequence"/>
</dbReference>
<evidence type="ECO:0000256" key="2">
    <source>
        <dbReference type="ARBA" id="ARBA00012261"/>
    </source>
</evidence>
<keyword evidence="4 5" id="KW-0648">Protein biosynthesis</keyword>
<comment type="caution">
    <text evidence="8">The sequence shown here is derived from an EMBL/GenBank/DDBJ whole genome shotgun (WGS) entry which is preliminary data.</text>
</comment>
<dbReference type="EC" id="2.1.2.9" evidence="2 5"/>
<dbReference type="InterPro" id="IPR002376">
    <property type="entry name" value="Formyl_transf_N"/>
</dbReference>
<protein>
    <recommendedName>
        <fullName evidence="2 5">Methionyl-tRNA formyltransferase</fullName>
        <ecNumber evidence="2 5">2.1.2.9</ecNumber>
    </recommendedName>
</protein>
<comment type="function">
    <text evidence="5">Attaches a formyl group to the free amino group of methionyl-tRNA(fMet). The formyl group appears to play a dual role in the initiator identity of N-formylmethionyl-tRNA by promoting its recognition by IF2 and preventing the misappropriation of this tRNA by the elongation apparatus.</text>
</comment>
<evidence type="ECO:0000256" key="1">
    <source>
        <dbReference type="ARBA" id="ARBA00010699"/>
    </source>
</evidence>
<evidence type="ECO:0000259" key="7">
    <source>
        <dbReference type="Pfam" id="PF02911"/>
    </source>
</evidence>
<comment type="similarity">
    <text evidence="1 5">Belongs to the Fmt family.</text>
</comment>
<evidence type="ECO:0000313" key="8">
    <source>
        <dbReference type="EMBL" id="PWG66340.1"/>
    </source>
</evidence>
<dbReference type="SUPFAM" id="SSF50486">
    <property type="entry name" value="FMT C-terminal domain-like"/>
    <property type="match status" value="1"/>
</dbReference>
<dbReference type="NCBIfam" id="TIGR00460">
    <property type="entry name" value="fmt"/>
    <property type="match status" value="1"/>
</dbReference>
<reference evidence="8 9" key="1">
    <citation type="journal article" date="2018" name="Int. J. Syst. Evol. Microbiol.">
        <title>Bifidobacterium callitrichidarum sp. nov. from the faeces of the emperor tamarin (Saguinus imperator).</title>
        <authorList>
            <person name="Modesto M."/>
            <person name="Michelini S."/>
            <person name="Sansosti M.C."/>
            <person name="De Filippo C."/>
            <person name="Cavalieri D."/>
            <person name="Qvirist L."/>
            <person name="Andlid T."/>
            <person name="Spiezio C."/>
            <person name="Sandri C."/>
            <person name="Pascarelli S."/>
            <person name="Sgorbati B."/>
            <person name="Mattarelli P."/>
        </authorList>
    </citation>
    <scope>NUCLEOTIDE SEQUENCE [LARGE SCALE GENOMIC DNA]</scope>
    <source>
        <strain evidence="8 9">TRI 5</strain>
    </source>
</reference>
<proteinExistence type="inferred from homology"/>
<dbReference type="PANTHER" id="PTHR11138:SF5">
    <property type="entry name" value="METHIONYL-TRNA FORMYLTRANSFERASE, MITOCHONDRIAL"/>
    <property type="match status" value="1"/>
</dbReference>
<dbReference type="InterPro" id="IPR041711">
    <property type="entry name" value="Met-tRNA-FMT_N"/>
</dbReference>
<keyword evidence="3 5" id="KW-0808">Transferase</keyword>
<feature type="binding site" evidence="5">
    <location>
        <begin position="110"/>
        <end position="113"/>
    </location>
    <ligand>
        <name>(6S)-5,6,7,8-tetrahydrofolate</name>
        <dbReference type="ChEBI" id="CHEBI:57453"/>
    </ligand>
</feature>
<dbReference type="SUPFAM" id="SSF53328">
    <property type="entry name" value="Formyltransferase"/>
    <property type="match status" value="1"/>
</dbReference>
<dbReference type="AlphaFoldDB" id="A0A2U2NB83"/>
<dbReference type="Pfam" id="PF00551">
    <property type="entry name" value="Formyl_trans_N"/>
    <property type="match status" value="1"/>
</dbReference>
<gene>
    <name evidence="5" type="primary">fmt</name>
    <name evidence="8" type="ORF">DF196_03940</name>
</gene>
<name>A0A2U2NB83_9BIFI</name>
<dbReference type="PANTHER" id="PTHR11138">
    <property type="entry name" value="METHIONYL-TRNA FORMYLTRANSFERASE"/>
    <property type="match status" value="1"/>
</dbReference>
<dbReference type="GO" id="GO:0004479">
    <property type="term" value="F:methionyl-tRNA formyltransferase activity"/>
    <property type="evidence" value="ECO:0007669"/>
    <property type="project" value="UniProtKB-UniRule"/>
</dbReference>
<dbReference type="GO" id="GO:0005829">
    <property type="term" value="C:cytosol"/>
    <property type="evidence" value="ECO:0007669"/>
    <property type="project" value="TreeGrafter"/>
</dbReference>
<organism evidence="8 9">
    <name type="scientific">Bifidobacterium callitrichidarum</name>
    <dbReference type="NCBI Taxonomy" id="2052941"/>
    <lineage>
        <taxon>Bacteria</taxon>
        <taxon>Bacillati</taxon>
        <taxon>Actinomycetota</taxon>
        <taxon>Actinomycetes</taxon>
        <taxon>Bifidobacteriales</taxon>
        <taxon>Bifidobacteriaceae</taxon>
        <taxon>Bifidobacterium</taxon>
    </lineage>
</organism>
<dbReference type="InterPro" id="IPR044135">
    <property type="entry name" value="Met-tRNA-FMT_C"/>
</dbReference>
<evidence type="ECO:0000256" key="5">
    <source>
        <dbReference type="HAMAP-Rule" id="MF_00182"/>
    </source>
</evidence>
<dbReference type="InterPro" id="IPR005794">
    <property type="entry name" value="Fmt"/>
</dbReference>
<dbReference type="InterPro" id="IPR036477">
    <property type="entry name" value="Formyl_transf_N_sf"/>
</dbReference>
<dbReference type="OrthoDB" id="9802815at2"/>
<evidence type="ECO:0000313" key="9">
    <source>
        <dbReference type="Proteomes" id="UP000245876"/>
    </source>
</evidence>
<dbReference type="RefSeq" id="WP_109056592.1">
    <property type="nucleotide sequence ID" value="NZ_QFFM01000006.1"/>
</dbReference>
<dbReference type="CDD" id="cd08704">
    <property type="entry name" value="Met_tRNA_FMT_C"/>
    <property type="match status" value="1"/>
</dbReference>
<evidence type="ECO:0000259" key="6">
    <source>
        <dbReference type="Pfam" id="PF00551"/>
    </source>
</evidence>
<dbReference type="CDD" id="cd08646">
    <property type="entry name" value="FMT_core_Met-tRNA-FMT_N"/>
    <property type="match status" value="1"/>
</dbReference>
<accession>A0A2U2NB83</accession>
<dbReference type="InterPro" id="IPR005793">
    <property type="entry name" value="Formyl_trans_C"/>
</dbReference>
<evidence type="ECO:0000256" key="3">
    <source>
        <dbReference type="ARBA" id="ARBA00022679"/>
    </source>
</evidence>
<dbReference type="EMBL" id="QFFM01000006">
    <property type="protein sequence ID" value="PWG66340.1"/>
    <property type="molecule type" value="Genomic_DNA"/>
</dbReference>
<sequence>MLKLVFAGTPDVAVPSLKAFAADPRFDVVGVITRPDAPTGRGRKLMPSPVKAAALELGLPIIDSKPRSPEFLEALNALGADIAAVIAYGNILPKNVLDAVPMGWYNLHFSNLPKWRGAAPAQRAIWAGDTTTGADVFKVGEGLDDGPIVASMTVALTGRETSGELLDRLAEEGAPLYVDALAAVGDGTATFTPQPAEGLEYAHKITVEDARIDWTDSADAIDRQIRACTPHPGAWTELYAEGLPTTVENADGATATGETAAAETDADKTAKPITLHVLAAQPADAGNPNTPADLRPGELKVGKKNVWVGTGTDALELTQVKAQGKKAMRAADWARGARLAADACVQ</sequence>
<dbReference type="Gene3D" id="3.40.50.12230">
    <property type="match status" value="1"/>
</dbReference>
<dbReference type="InterPro" id="IPR011034">
    <property type="entry name" value="Formyl_transferase-like_C_sf"/>
</dbReference>
<feature type="domain" description="Formyl transferase C-terminal" evidence="7">
    <location>
        <begin position="204"/>
        <end position="337"/>
    </location>
</feature>
<comment type="catalytic activity">
    <reaction evidence="5">
        <text>L-methionyl-tRNA(fMet) + (6R)-10-formyltetrahydrofolate = N-formyl-L-methionyl-tRNA(fMet) + (6S)-5,6,7,8-tetrahydrofolate + H(+)</text>
        <dbReference type="Rhea" id="RHEA:24380"/>
        <dbReference type="Rhea" id="RHEA-COMP:9952"/>
        <dbReference type="Rhea" id="RHEA-COMP:9953"/>
        <dbReference type="ChEBI" id="CHEBI:15378"/>
        <dbReference type="ChEBI" id="CHEBI:57453"/>
        <dbReference type="ChEBI" id="CHEBI:78530"/>
        <dbReference type="ChEBI" id="CHEBI:78844"/>
        <dbReference type="ChEBI" id="CHEBI:195366"/>
        <dbReference type="EC" id="2.1.2.9"/>
    </reaction>
</comment>
<evidence type="ECO:0000256" key="4">
    <source>
        <dbReference type="ARBA" id="ARBA00022917"/>
    </source>
</evidence>
<keyword evidence="9" id="KW-1185">Reference proteome</keyword>
<feature type="domain" description="Formyl transferase N-terminal" evidence="6">
    <location>
        <begin position="8"/>
        <end position="181"/>
    </location>
</feature>